<dbReference type="CDD" id="cd06284">
    <property type="entry name" value="PBP1_LacI-like"/>
    <property type="match status" value="1"/>
</dbReference>
<keyword evidence="6" id="KW-1185">Reference proteome</keyword>
<dbReference type="GO" id="GO:0000976">
    <property type="term" value="F:transcription cis-regulatory region binding"/>
    <property type="evidence" value="ECO:0007669"/>
    <property type="project" value="TreeGrafter"/>
</dbReference>
<reference evidence="5" key="1">
    <citation type="submission" date="2020-08" db="EMBL/GenBank/DDBJ databases">
        <title>Genome public.</title>
        <authorList>
            <person name="Liu C."/>
            <person name="Sun Q."/>
        </authorList>
    </citation>
    <scope>NUCLEOTIDE SEQUENCE</scope>
    <source>
        <strain evidence="5">BX22</strain>
    </source>
</reference>
<dbReference type="Gene3D" id="3.40.50.2300">
    <property type="match status" value="2"/>
</dbReference>
<dbReference type="SUPFAM" id="SSF53822">
    <property type="entry name" value="Periplasmic binding protein-like I"/>
    <property type="match status" value="1"/>
</dbReference>
<dbReference type="InterPro" id="IPR010982">
    <property type="entry name" value="Lambda_DNA-bd_dom_sf"/>
</dbReference>
<dbReference type="SUPFAM" id="SSF47413">
    <property type="entry name" value="lambda repressor-like DNA-binding domains"/>
    <property type="match status" value="1"/>
</dbReference>
<organism evidence="5 6">
    <name type="scientific">Ornithinibacillus hominis</name>
    <dbReference type="NCBI Taxonomy" id="2763055"/>
    <lineage>
        <taxon>Bacteria</taxon>
        <taxon>Bacillati</taxon>
        <taxon>Bacillota</taxon>
        <taxon>Bacilli</taxon>
        <taxon>Bacillales</taxon>
        <taxon>Bacillaceae</taxon>
        <taxon>Ornithinibacillus</taxon>
    </lineage>
</organism>
<evidence type="ECO:0000256" key="2">
    <source>
        <dbReference type="ARBA" id="ARBA00023125"/>
    </source>
</evidence>
<keyword evidence="1" id="KW-0805">Transcription regulation</keyword>
<dbReference type="GO" id="GO:0003700">
    <property type="term" value="F:DNA-binding transcription factor activity"/>
    <property type="evidence" value="ECO:0007669"/>
    <property type="project" value="TreeGrafter"/>
</dbReference>
<dbReference type="CDD" id="cd01392">
    <property type="entry name" value="HTH_LacI"/>
    <property type="match status" value="1"/>
</dbReference>
<accession>A0A923L7P9</accession>
<keyword evidence="3" id="KW-0804">Transcription</keyword>
<evidence type="ECO:0000256" key="1">
    <source>
        <dbReference type="ARBA" id="ARBA00023015"/>
    </source>
</evidence>
<dbReference type="PANTHER" id="PTHR30146">
    <property type="entry name" value="LACI-RELATED TRANSCRIPTIONAL REPRESSOR"/>
    <property type="match status" value="1"/>
</dbReference>
<dbReference type="InterPro" id="IPR028082">
    <property type="entry name" value="Peripla_BP_I"/>
</dbReference>
<keyword evidence="2 5" id="KW-0238">DNA-binding</keyword>
<dbReference type="InterPro" id="IPR000843">
    <property type="entry name" value="HTH_LacI"/>
</dbReference>
<dbReference type="Pfam" id="PF00532">
    <property type="entry name" value="Peripla_BP_1"/>
    <property type="match status" value="1"/>
</dbReference>
<dbReference type="RefSeq" id="WP_186870716.1">
    <property type="nucleotide sequence ID" value="NZ_JACOOL010000011.1"/>
</dbReference>
<feature type="domain" description="HTH lacI-type" evidence="4">
    <location>
        <begin position="2"/>
        <end position="56"/>
    </location>
</feature>
<gene>
    <name evidence="5" type="ORF">H8S33_14520</name>
</gene>
<evidence type="ECO:0000313" key="6">
    <source>
        <dbReference type="Proteomes" id="UP000637359"/>
    </source>
</evidence>
<dbReference type="PANTHER" id="PTHR30146:SF109">
    <property type="entry name" value="HTH-TYPE TRANSCRIPTIONAL REGULATOR GALS"/>
    <property type="match status" value="1"/>
</dbReference>
<sequence length="328" mass="36714">MANIHQIAERAGVSVATVSRVLNNAPTVSPKTRSKVESAIKELNYQPSMLGRNLRNSESRLILVLLPTFSNPFYSEIINGIQDTVIAKGYNILLCETDSRPERENIYFNMVKNKLADGVISMDPTINMKKLKELAESHPVILCSEYEEGGCIPYVTVDSELAAYQAVKHLIQLGNEKIALINSDEKFLYARQRRAGFERALKEFSLPIREEWIYHTKGLDFQHGVHAMRMILQQEEKPTAVFAVSDTLAIGALKAINMELRAMEPIAVVGFDNISFSSMTNPTLTTVSQPMYNMGCTAADMLLNSMKGERVENIVLDHELIIRESTMG</sequence>
<comment type="caution">
    <text evidence="5">The sequence shown here is derived from an EMBL/GenBank/DDBJ whole genome shotgun (WGS) entry which is preliminary data.</text>
</comment>
<dbReference type="PROSITE" id="PS50932">
    <property type="entry name" value="HTH_LACI_2"/>
    <property type="match status" value="1"/>
</dbReference>
<evidence type="ECO:0000259" key="4">
    <source>
        <dbReference type="PROSITE" id="PS50932"/>
    </source>
</evidence>
<dbReference type="Pfam" id="PF00356">
    <property type="entry name" value="LacI"/>
    <property type="match status" value="1"/>
</dbReference>
<dbReference type="EMBL" id="JACOOL010000011">
    <property type="protein sequence ID" value="MBC5638008.1"/>
    <property type="molecule type" value="Genomic_DNA"/>
</dbReference>
<dbReference type="Proteomes" id="UP000637359">
    <property type="component" value="Unassembled WGS sequence"/>
</dbReference>
<name>A0A923L7P9_9BACI</name>
<proteinExistence type="predicted"/>
<evidence type="ECO:0000256" key="3">
    <source>
        <dbReference type="ARBA" id="ARBA00023163"/>
    </source>
</evidence>
<dbReference type="Gene3D" id="1.10.260.40">
    <property type="entry name" value="lambda repressor-like DNA-binding domains"/>
    <property type="match status" value="1"/>
</dbReference>
<dbReference type="AlphaFoldDB" id="A0A923L7P9"/>
<dbReference type="SMART" id="SM00354">
    <property type="entry name" value="HTH_LACI"/>
    <property type="match status" value="1"/>
</dbReference>
<protein>
    <submittedName>
        <fullName evidence="5">LacI family DNA-binding transcriptional regulator</fullName>
    </submittedName>
</protein>
<evidence type="ECO:0000313" key="5">
    <source>
        <dbReference type="EMBL" id="MBC5638008.1"/>
    </source>
</evidence>
<dbReference type="InterPro" id="IPR001761">
    <property type="entry name" value="Peripla_BP/Lac1_sug-bd_dom"/>
</dbReference>